<accession>A0A2T8F7H4</accession>
<keyword evidence="2" id="KW-0560">Oxidoreductase</keyword>
<evidence type="ECO:0000256" key="2">
    <source>
        <dbReference type="ARBA" id="ARBA00023002"/>
    </source>
</evidence>
<dbReference type="SUPFAM" id="SSF51735">
    <property type="entry name" value="NAD(P)-binding Rossmann-fold domains"/>
    <property type="match status" value="1"/>
</dbReference>
<dbReference type="Proteomes" id="UP000246018">
    <property type="component" value="Unassembled WGS sequence"/>
</dbReference>
<keyword evidence="4" id="KW-1185">Reference proteome</keyword>
<dbReference type="RefSeq" id="WP_116573428.1">
    <property type="nucleotide sequence ID" value="NZ_QDGZ01000007.1"/>
</dbReference>
<evidence type="ECO:0008006" key="5">
    <source>
        <dbReference type="Google" id="ProtNLM"/>
    </source>
</evidence>
<protein>
    <recommendedName>
        <fullName evidence="5">Short-chain dehydrogenase</fullName>
    </recommendedName>
</protein>
<dbReference type="PANTHER" id="PTHR43477:SF1">
    <property type="entry name" value="DIHYDROANTICAPSIN 7-DEHYDROGENASE"/>
    <property type="match status" value="1"/>
</dbReference>
<comment type="similarity">
    <text evidence="1">Belongs to the short-chain dehydrogenases/reductases (SDR) family.</text>
</comment>
<comment type="caution">
    <text evidence="3">The sequence shown here is derived from an EMBL/GenBank/DDBJ whole genome shotgun (WGS) entry which is preliminary data.</text>
</comment>
<dbReference type="InterPro" id="IPR051122">
    <property type="entry name" value="SDR_DHRS6-like"/>
</dbReference>
<reference evidence="3 4" key="1">
    <citation type="submission" date="2018-04" db="EMBL/GenBank/DDBJ databases">
        <title>Genome of Nocardioides gansuensis WSJ-1.</title>
        <authorList>
            <person name="Wu S."/>
            <person name="Wang G."/>
        </authorList>
    </citation>
    <scope>NUCLEOTIDE SEQUENCE [LARGE SCALE GENOMIC DNA]</scope>
    <source>
        <strain evidence="3 4">WSJ-1</strain>
    </source>
</reference>
<dbReference type="CDD" id="cd05233">
    <property type="entry name" value="SDR_c"/>
    <property type="match status" value="1"/>
</dbReference>
<dbReference type="PRINTS" id="PR00081">
    <property type="entry name" value="GDHRDH"/>
</dbReference>
<evidence type="ECO:0000313" key="4">
    <source>
        <dbReference type="Proteomes" id="UP000246018"/>
    </source>
</evidence>
<evidence type="ECO:0000256" key="1">
    <source>
        <dbReference type="ARBA" id="ARBA00006484"/>
    </source>
</evidence>
<dbReference type="EMBL" id="QDGZ01000007">
    <property type="protein sequence ID" value="PVG81663.1"/>
    <property type="molecule type" value="Genomic_DNA"/>
</dbReference>
<dbReference type="OrthoDB" id="286404at2"/>
<name>A0A2T8F7H4_9ACTN</name>
<proteinExistence type="inferred from homology"/>
<dbReference type="Gene3D" id="3.40.50.720">
    <property type="entry name" value="NAD(P)-binding Rossmann-like Domain"/>
    <property type="match status" value="1"/>
</dbReference>
<dbReference type="InterPro" id="IPR020904">
    <property type="entry name" value="Sc_DH/Rdtase_CS"/>
</dbReference>
<dbReference type="InterPro" id="IPR002347">
    <property type="entry name" value="SDR_fam"/>
</dbReference>
<evidence type="ECO:0000313" key="3">
    <source>
        <dbReference type="EMBL" id="PVG81663.1"/>
    </source>
</evidence>
<dbReference type="Pfam" id="PF00106">
    <property type="entry name" value="adh_short"/>
    <property type="match status" value="1"/>
</dbReference>
<dbReference type="AlphaFoldDB" id="A0A2T8F7H4"/>
<sequence length="253" mass="26673">MKLLVIGGSQGIGRSVVLQALAAGQVVLAHGRDEAALAELATHGAHTIVGDLRESATLEALGNRADELGIDTVVASQGVAGDGALTTLTPERIRLVMEINTVSVIRLYHALRATLLERRGIFVVIASQASLRPERFDSAYCASKWAVLHWVQSMAALESPHGVSVRAICPGRTKTALFDDAMAGFAAAAEMSLEEYTEMILGLIPLRRFAPVEETAAATLFMAAHAPRPTVLAETGGEVPYSIAPFLVGGHQG</sequence>
<dbReference type="PANTHER" id="PTHR43477">
    <property type="entry name" value="DIHYDROANTICAPSIN 7-DEHYDROGENASE"/>
    <property type="match status" value="1"/>
</dbReference>
<dbReference type="PROSITE" id="PS00061">
    <property type="entry name" value="ADH_SHORT"/>
    <property type="match status" value="1"/>
</dbReference>
<organism evidence="3 4">
    <name type="scientific">Nocardioides gansuensis</name>
    <dbReference type="NCBI Taxonomy" id="2138300"/>
    <lineage>
        <taxon>Bacteria</taxon>
        <taxon>Bacillati</taxon>
        <taxon>Actinomycetota</taxon>
        <taxon>Actinomycetes</taxon>
        <taxon>Propionibacteriales</taxon>
        <taxon>Nocardioidaceae</taxon>
        <taxon>Nocardioides</taxon>
    </lineage>
</organism>
<gene>
    <name evidence="3" type="ORF">DDE18_16880</name>
</gene>
<dbReference type="GO" id="GO:0016491">
    <property type="term" value="F:oxidoreductase activity"/>
    <property type="evidence" value="ECO:0007669"/>
    <property type="project" value="UniProtKB-KW"/>
</dbReference>
<dbReference type="InterPro" id="IPR036291">
    <property type="entry name" value="NAD(P)-bd_dom_sf"/>
</dbReference>